<dbReference type="Pfam" id="PF13620">
    <property type="entry name" value="CarboxypepD_reg"/>
    <property type="match status" value="1"/>
</dbReference>
<dbReference type="InterPro" id="IPR036942">
    <property type="entry name" value="Beta-barrel_TonB_sf"/>
</dbReference>
<reference evidence="6 7" key="1">
    <citation type="submission" date="2019-06" db="EMBL/GenBank/DDBJ databases">
        <title>Spirosoma utsteinense sp. nov. isolated from Antarctic ice-free soils.</title>
        <authorList>
            <person name="Tahon G."/>
        </authorList>
    </citation>
    <scope>NUCLEOTIDE SEQUENCE [LARGE SCALE GENOMIC DNA]</scope>
    <source>
        <strain evidence="6 7">LMG 31447</strain>
    </source>
</reference>
<keyword evidence="7" id="KW-1185">Reference proteome</keyword>
<sequence length="1079" mass="117654">MRQISSCKYLTQGLFYVLLLAATSLSSYGQATDATLAGLVKDGAGGPLPGATISVRNESTGFQTGTQTGSDGRFAIKQLPLGGPYSITVSFIGFTSQVRTGYQLNQADLVTVNVDLAEADRALQEVVVKETALKSRVDRLGASLGITAGNIAKLPINNRSFTNLLALSPLSNGGSIGGQLPSSTNYLIDGASARNNLTSGALGNGPFSLSLEAIREFEIVANEYDVTKGRQGGGSVSVVTKSGTNTLTGTAFTYYNADGLSSPRDMRGNTRVVDFTRFQYGFSLGGAIVKDKLHYFVALDRQTESSPFYIADIRQDADANALGISKAVLDSVITIGRQKYGLSNTQQVGEFKRETVANTLFTRLDWQINPRNTLTIRNNFSNWNNPNSNNDNSAINLYEVYGDFKSVENSTLASLRSTLKSTLINELKVQYQHASRNYEANSLLPSANIPRAIVTVNSLLPNGRNSNTSVQLGGQRFTPERNLENQFQLANTLYWNKGRYNITLGTDNTLTYLDTYISNEQNGRFIFNSLKEFNDLNPSRYAREVPTNGVPSVQQYVLNASLFGQVQFNPHPDVALQAGVRWDLTSYLTKGDYNPVVERELGLRTDANPTDWNNIQPRFQLTWNAGGKSRDIFRVGGGVFSAYVINYAQVNNIQNTGTKVAAIDVTRPANASQPNLVPRPDFVAYRNDPSTAPGVPAGAAPVSTINLNDPNFQVPTIYKANITYSHFFSDNFRLGANLLYAKTVNNYVYLDQNLVDQPYFTLANEANRGVFVPANTIATGSGQTNNVLGRKTQAVGRTLMLTNGAKLQTLTLVVDGEVQLPRNGSLAFSYTWNDAKDNTSYNGNVANTSTFRPIKSDPRSLDEINYSDNQFRHKLVAYGSTPSVGGVVLSVRFTGIGGTRYSLLVDGDINGDFVGGPGNDNDLAYVFNPNSPEVAQSVRTSMEKVLNNPDNRAADFIRNSLGTISDRNGGENPFSGTFDVRLSKIFKTYKTQRLEVSVDVFNFANLLGQTLDGVVTKGTEATSMRNWGGNFNLNNQTLLVPNGFNPTSRQYSYRVNENVGTTQKNGTPYSVQLGARYSF</sequence>
<dbReference type="Pfam" id="PF25183">
    <property type="entry name" value="OMP_b-brl_4"/>
    <property type="match status" value="2"/>
</dbReference>
<evidence type="ECO:0000313" key="7">
    <source>
        <dbReference type="Proteomes" id="UP000700732"/>
    </source>
</evidence>
<dbReference type="SUPFAM" id="SSF56935">
    <property type="entry name" value="Porins"/>
    <property type="match status" value="1"/>
</dbReference>
<name>A0ABR6W6K2_9BACT</name>
<evidence type="ECO:0000256" key="1">
    <source>
        <dbReference type="ARBA" id="ARBA00004442"/>
    </source>
</evidence>
<protein>
    <recommendedName>
        <fullName evidence="5">TonB-dependent transporter Oar-like beta-barrel domain-containing protein</fullName>
    </recommendedName>
</protein>
<evidence type="ECO:0000256" key="4">
    <source>
        <dbReference type="SAM" id="SignalP"/>
    </source>
</evidence>
<evidence type="ECO:0000313" key="6">
    <source>
        <dbReference type="EMBL" id="MBC3792211.1"/>
    </source>
</evidence>
<dbReference type="Proteomes" id="UP000700732">
    <property type="component" value="Unassembled WGS sequence"/>
</dbReference>
<dbReference type="Gene3D" id="2.60.40.1120">
    <property type="entry name" value="Carboxypeptidase-like, regulatory domain"/>
    <property type="match status" value="1"/>
</dbReference>
<evidence type="ECO:0000256" key="3">
    <source>
        <dbReference type="ARBA" id="ARBA00023237"/>
    </source>
</evidence>
<dbReference type="EMBL" id="VFIA01000014">
    <property type="protein sequence ID" value="MBC3792211.1"/>
    <property type="molecule type" value="Genomic_DNA"/>
</dbReference>
<proteinExistence type="predicted"/>
<accession>A0ABR6W6K2</accession>
<dbReference type="RefSeq" id="WP_186737993.1">
    <property type="nucleotide sequence ID" value="NZ_VFIA01000014.1"/>
</dbReference>
<gene>
    <name evidence="6" type="ORF">FH603_2721</name>
</gene>
<dbReference type="InterPro" id="IPR057601">
    <property type="entry name" value="Oar-like_b-barrel"/>
</dbReference>
<feature type="signal peptide" evidence="4">
    <location>
        <begin position="1"/>
        <end position="31"/>
    </location>
</feature>
<dbReference type="SUPFAM" id="SSF49464">
    <property type="entry name" value="Carboxypeptidase regulatory domain-like"/>
    <property type="match status" value="1"/>
</dbReference>
<comment type="caution">
    <text evidence="6">The sequence shown here is derived from an EMBL/GenBank/DDBJ whole genome shotgun (WGS) entry which is preliminary data.</text>
</comment>
<keyword evidence="3" id="KW-0998">Cell outer membrane</keyword>
<comment type="subcellular location">
    <subcellularLocation>
        <location evidence="1">Cell outer membrane</location>
    </subcellularLocation>
</comment>
<feature type="domain" description="TonB-dependent transporter Oar-like beta-barrel" evidence="5">
    <location>
        <begin position="239"/>
        <end position="305"/>
    </location>
</feature>
<evidence type="ECO:0000256" key="2">
    <source>
        <dbReference type="ARBA" id="ARBA00023136"/>
    </source>
</evidence>
<feature type="domain" description="TonB-dependent transporter Oar-like beta-barrel" evidence="5">
    <location>
        <begin position="351"/>
        <end position="1005"/>
    </location>
</feature>
<feature type="chain" id="PRO_5047130139" description="TonB-dependent transporter Oar-like beta-barrel domain-containing protein" evidence="4">
    <location>
        <begin position="32"/>
        <end position="1079"/>
    </location>
</feature>
<organism evidence="6 7">
    <name type="scientific">Spirosoma utsteinense</name>
    <dbReference type="NCBI Taxonomy" id="2585773"/>
    <lineage>
        <taxon>Bacteria</taxon>
        <taxon>Pseudomonadati</taxon>
        <taxon>Bacteroidota</taxon>
        <taxon>Cytophagia</taxon>
        <taxon>Cytophagales</taxon>
        <taxon>Cytophagaceae</taxon>
        <taxon>Spirosoma</taxon>
    </lineage>
</organism>
<dbReference type="InterPro" id="IPR008969">
    <property type="entry name" value="CarboxyPept-like_regulatory"/>
</dbReference>
<keyword evidence="2" id="KW-0472">Membrane</keyword>
<evidence type="ECO:0000259" key="5">
    <source>
        <dbReference type="Pfam" id="PF25183"/>
    </source>
</evidence>
<dbReference type="Gene3D" id="2.40.170.20">
    <property type="entry name" value="TonB-dependent receptor, beta-barrel domain"/>
    <property type="match status" value="1"/>
</dbReference>
<keyword evidence="4" id="KW-0732">Signal</keyword>